<dbReference type="Gene3D" id="1.10.287.1490">
    <property type="match status" value="1"/>
</dbReference>
<keyword evidence="6" id="KW-0472">Membrane</keyword>
<comment type="caution">
    <text evidence="9">The sequence shown here is derived from an EMBL/GenBank/DDBJ whole genome shotgun (WGS) entry which is preliminary data.</text>
</comment>
<evidence type="ECO:0000256" key="6">
    <source>
        <dbReference type="ARBA" id="ARBA00023136"/>
    </source>
</evidence>
<evidence type="ECO:0000256" key="7">
    <source>
        <dbReference type="SAM" id="Coils"/>
    </source>
</evidence>
<proteinExistence type="predicted"/>
<evidence type="ECO:0008006" key="11">
    <source>
        <dbReference type="Google" id="ProtNLM"/>
    </source>
</evidence>
<keyword evidence="3" id="KW-1003">Cell membrane</keyword>
<evidence type="ECO:0000256" key="5">
    <source>
        <dbReference type="ARBA" id="ARBA00022553"/>
    </source>
</evidence>
<dbReference type="Proteomes" id="UP001274896">
    <property type="component" value="Unassembled WGS sequence"/>
</dbReference>
<evidence type="ECO:0000256" key="3">
    <source>
        <dbReference type="ARBA" id="ARBA00022475"/>
    </source>
</evidence>
<feature type="compositionally biased region" description="Polar residues" evidence="8">
    <location>
        <begin position="1"/>
        <end position="12"/>
    </location>
</feature>
<feature type="region of interest" description="Disordered" evidence="8">
    <location>
        <begin position="1"/>
        <end position="48"/>
    </location>
</feature>
<evidence type="ECO:0000256" key="1">
    <source>
        <dbReference type="ARBA" id="ARBA00004236"/>
    </source>
</evidence>
<evidence type="ECO:0000313" key="9">
    <source>
        <dbReference type="EMBL" id="KAK3518163.1"/>
    </source>
</evidence>
<dbReference type="AlphaFoldDB" id="A0AAE0QCG5"/>
<organism evidence="9 10">
    <name type="scientific">Hemibagrus guttatus</name>
    <dbReference type="NCBI Taxonomy" id="175788"/>
    <lineage>
        <taxon>Eukaryota</taxon>
        <taxon>Metazoa</taxon>
        <taxon>Chordata</taxon>
        <taxon>Craniata</taxon>
        <taxon>Vertebrata</taxon>
        <taxon>Euteleostomi</taxon>
        <taxon>Actinopterygii</taxon>
        <taxon>Neopterygii</taxon>
        <taxon>Teleostei</taxon>
        <taxon>Ostariophysi</taxon>
        <taxon>Siluriformes</taxon>
        <taxon>Bagridae</taxon>
        <taxon>Hemibagrus</taxon>
    </lineage>
</organism>
<keyword evidence="5" id="KW-0597">Phosphoprotein</keyword>
<accession>A0AAE0QCG5</accession>
<evidence type="ECO:0000313" key="10">
    <source>
        <dbReference type="Proteomes" id="UP001274896"/>
    </source>
</evidence>
<dbReference type="PANTHER" id="PTHR45161">
    <property type="entry name" value="CYTOSKELETON-ASSOCIATED PROTEIN 4"/>
    <property type="match status" value="1"/>
</dbReference>
<feature type="compositionally biased region" description="Polar residues" evidence="8">
    <location>
        <begin position="38"/>
        <end position="48"/>
    </location>
</feature>
<name>A0AAE0QCG5_9TELE</name>
<evidence type="ECO:0000256" key="8">
    <source>
        <dbReference type="SAM" id="MobiDB-lite"/>
    </source>
</evidence>
<feature type="region of interest" description="Disordered" evidence="8">
    <location>
        <begin position="443"/>
        <end position="516"/>
    </location>
</feature>
<feature type="coiled-coil region" evidence="7">
    <location>
        <begin position="74"/>
        <end position="108"/>
    </location>
</feature>
<dbReference type="PANTHER" id="PTHR45161:SF1">
    <property type="entry name" value="CYTOSKELETON-ASSOCIATED PROTEIN 4"/>
    <property type="match status" value="1"/>
</dbReference>
<protein>
    <recommendedName>
        <fullName evidence="11">Cytoskeleton-associated protein 4</fullName>
    </recommendedName>
</protein>
<keyword evidence="10" id="KW-1185">Reference proteome</keyword>
<feature type="coiled-coil region" evidence="7">
    <location>
        <begin position="339"/>
        <end position="366"/>
    </location>
</feature>
<sequence length="516" mass="56381">SAEQSGQDMPSKNKNKSDKPAVNPQDDTAKKIPKVSKADSSANSRSGSGKLTKLVSAVSYLVLVSGAAFASFYLQRVLTEVNQIRSESEEALQKNSEVLQKVENALQQVNSMKLSMGGLEAAVGRTQAELEGANRAIIKGETETRRVEEVLQKLQNEILRDLSEGIREVKQAREHDFSSLEKTLEVRLADLSRSIADSVAEFTGAQEEAQAQLSKLKIKLEEHNEPGNLKDELLSITTAVAGLHTANEVTEGNIGVLREQIVSVSSELQTRNKEMTSLSEEIESLRSLLQTNAGSLRQDVSASQAIVQVMSDQIQSVVDEQLHTNQALQSLQIDLRGELSKTETRADDMEARLKVTEESLEALANSATEQASRVEAFLSKCDSHESSLAVQSQVAEKARQALKEELGGLRSSLGELQASIEALADTNTRLETEAQRLDEVVEEETAEEEVVEEEAAAEEVVEEEAAAEEVVEDEATAEEVVEEEATAEDIVEEDSLTEEVSQENIGDEEVPHEEDR</sequence>
<dbReference type="EMBL" id="JAUCMX010000018">
    <property type="protein sequence ID" value="KAK3518163.1"/>
    <property type="molecule type" value="Genomic_DNA"/>
</dbReference>
<reference evidence="9" key="1">
    <citation type="submission" date="2023-06" db="EMBL/GenBank/DDBJ databases">
        <title>Male Hemibagrus guttatus genome.</title>
        <authorList>
            <person name="Bian C."/>
        </authorList>
    </citation>
    <scope>NUCLEOTIDE SEQUENCE</scope>
    <source>
        <strain evidence="9">Male_cb2023</strain>
        <tissue evidence="9">Muscle</tissue>
    </source>
</reference>
<feature type="non-terminal residue" evidence="9">
    <location>
        <position position="1"/>
    </location>
</feature>
<dbReference type="GO" id="GO:0005886">
    <property type="term" value="C:plasma membrane"/>
    <property type="evidence" value="ECO:0007669"/>
    <property type="project" value="UniProtKB-SubCell"/>
</dbReference>
<dbReference type="GO" id="GO:0005737">
    <property type="term" value="C:cytoplasm"/>
    <property type="evidence" value="ECO:0007669"/>
    <property type="project" value="UniProtKB-SubCell"/>
</dbReference>
<feature type="non-terminal residue" evidence="9">
    <location>
        <position position="516"/>
    </location>
</feature>
<keyword evidence="4" id="KW-0963">Cytoplasm</keyword>
<keyword evidence="7" id="KW-0175">Coiled coil</keyword>
<evidence type="ECO:0000256" key="2">
    <source>
        <dbReference type="ARBA" id="ARBA00004496"/>
    </source>
</evidence>
<comment type="subcellular location">
    <subcellularLocation>
        <location evidence="1">Cell membrane</location>
    </subcellularLocation>
    <subcellularLocation>
        <location evidence="2">Cytoplasm</location>
    </subcellularLocation>
</comment>
<evidence type="ECO:0000256" key="4">
    <source>
        <dbReference type="ARBA" id="ARBA00022490"/>
    </source>
</evidence>
<gene>
    <name evidence="9" type="ORF">QTP70_033263</name>
</gene>